<dbReference type="GO" id="GO:0006396">
    <property type="term" value="P:RNA processing"/>
    <property type="evidence" value="ECO:0007669"/>
    <property type="project" value="InterPro"/>
</dbReference>
<reference evidence="5" key="1">
    <citation type="submission" date="2016-10" db="EMBL/GenBank/DDBJ databases">
        <authorList>
            <person name="Varghese N."/>
            <person name="Submissions S."/>
        </authorList>
    </citation>
    <scope>NUCLEOTIDE SEQUENCE [LARGE SCALE GENOMIC DNA]</scope>
    <source>
        <strain evidence="5">DSM 24740</strain>
    </source>
</reference>
<feature type="domain" description="tRNA/rRNA methyltransferase SpoU type" evidence="3">
    <location>
        <begin position="27"/>
        <end position="169"/>
    </location>
</feature>
<dbReference type="AlphaFoldDB" id="A0A1H9LPF4"/>
<protein>
    <submittedName>
        <fullName evidence="4">SpoU rRNA Methylase family protein</fullName>
    </submittedName>
</protein>
<gene>
    <name evidence="4" type="ORF">SAMN05444359_12513</name>
</gene>
<dbReference type="InParanoid" id="A0A1H9LPF4"/>
<dbReference type="InterPro" id="IPR029026">
    <property type="entry name" value="tRNA_m1G_MTases_N"/>
</dbReference>
<sequence length="177" mass="19194">MEHRKKSMEELGRLSPEAFREAKKIPVSVLLDDIRSANNVGSIFRTADGFALAHLYLCGITATPPHRDILKTALGATQSVSWSHHEDAEALVKQLRGDGAQVQCLEQTEQSTLLRDFVAPAAQHLVIVVGNEVNGVSQAVIDASDGTIEIEQFGTKHSLNVAVATGMVVWRVSSLVR</sequence>
<dbReference type="Gene3D" id="3.40.1280.10">
    <property type="match status" value="1"/>
</dbReference>
<dbReference type="OrthoDB" id="9795352at2"/>
<dbReference type="STRING" id="478744.SAMN05444359_12513"/>
<dbReference type="InterPro" id="IPR004441">
    <property type="entry name" value="rRNA_MeTrfase_TrmH"/>
</dbReference>
<evidence type="ECO:0000256" key="2">
    <source>
        <dbReference type="ARBA" id="ARBA00022679"/>
    </source>
</evidence>
<dbReference type="GO" id="GO:0005829">
    <property type="term" value="C:cytosol"/>
    <property type="evidence" value="ECO:0007669"/>
    <property type="project" value="TreeGrafter"/>
</dbReference>
<name>A0A1H9LPF4_9BACT</name>
<dbReference type="GO" id="GO:0008173">
    <property type="term" value="F:RNA methyltransferase activity"/>
    <property type="evidence" value="ECO:0007669"/>
    <property type="project" value="InterPro"/>
</dbReference>
<evidence type="ECO:0000256" key="1">
    <source>
        <dbReference type="ARBA" id="ARBA00022603"/>
    </source>
</evidence>
<dbReference type="GO" id="GO:0032259">
    <property type="term" value="P:methylation"/>
    <property type="evidence" value="ECO:0007669"/>
    <property type="project" value="UniProtKB-KW"/>
</dbReference>
<dbReference type="Proteomes" id="UP000199021">
    <property type="component" value="Unassembled WGS sequence"/>
</dbReference>
<accession>A0A1H9LPF4</accession>
<evidence type="ECO:0000313" key="4">
    <source>
        <dbReference type="EMBL" id="SER13296.1"/>
    </source>
</evidence>
<dbReference type="RefSeq" id="WP_090171749.1">
    <property type="nucleotide sequence ID" value="NZ_FOFB01000025.1"/>
</dbReference>
<keyword evidence="2" id="KW-0808">Transferase</keyword>
<dbReference type="InterPro" id="IPR029028">
    <property type="entry name" value="Alpha/beta_knot_MTases"/>
</dbReference>
<proteinExistence type="predicted"/>
<dbReference type="InterPro" id="IPR001537">
    <property type="entry name" value="SpoU_MeTrfase"/>
</dbReference>
<dbReference type="GO" id="GO:0003723">
    <property type="term" value="F:RNA binding"/>
    <property type="evidence" value="ECO:0007669"/>
    <property type="project" value="InterPro"/>
</dbReference>
<dbReference type="EMBL" id="FOFB01000025">
    <property type="protein sequence ID" value="SER13296.1"/>
    <property type="molecule type" value="Genomic_DNA"/>
</dbReference>
<evidence type="ECO:0000313" key="5">
    <source>
        <dbReference type="Proteomes" id="UP000199021"/>
    </source>
</evidence>
<evidence type="ECO:0000259" key="3">
    <source>
        <dbReference type="Pfam" id="PF00588"/>
    </source>
</evidence>
<dbReference type="PANTHER" id="PTHR46429:SF1">
    <property type="entry name" value="23S RRNA (GUANOSINE-2'-O-)-METHYLTRANSFERASE RLMB"/>
    <property type="match status" value="1"/>
</dbReference>
<keyword evidence="5" id="KW-1185">Reference proteome</keyword>
<dbReference type="PANTHER" id="PTHR46429">
    <property type="entry name" value="23S RRNA (GUANOSINE-2'-O-)-METHYLTRANSFERASE RLMB"/>
    <property type="match status" value="1"/>
</dbReference>
<keyword evidence="1 4" id="KW-0489">Methyltransferase</keyword>
<dbReference type="Pfam" id="PF00588">
    <property type="entry name" value="SpoU_methylase"/>
    <property type="match status" value="1"/>
</dbReference>
<organism evidence="4 5">
    <name type="scientific">Neolewinella agarilytica</name>
    <dbReference type="NCBI Taxonomy" id="478744"/>
    <lineage>
        <taxon>Bacteria</taxon>
        <taxon>Pseudomonadati</taxon>
        <taxon>Bacteroidota</taxon>
        <taxon>Saprospiria</taxon>
        <taxon>Saprospirales</taxon>
        <taxon>Lewinellaceae</taxon>
        <taxon>Neolewinella</taxon>
    </lineage>
</organism>
<dbReference type="SUPFAM" id="SSF75217">
    <property type="entry name" value="alpha/beta knot"/>
    <property type="match status" value="1"/>
</dbReference>